<evidence type="ECO:0000256" key="2">
    <source>
        <dbReference type="ARBA" id="ARBA00022898"/>
    </source>
</evidence>
<dbReference type="GO" id="GO:0005829">
    <property type="term" value="C:cytosol"/>
    <property type="evidence" value="ECO:0007669"/>
    <property type="project" value="TreeGrafter"/>
</dbReference>
<evidence type="ECO:0000256" key="1">
    <source>
        <dbReference type="ARBA" id="ARBA00001933"/>
    </source>
</evidence>
<accession>K1TT14</accession>
<feature type="non-terminal residue" evidence="5">
    <location>
        <position position="188"/>
    </location>
</feature>
<keyword evidence="2" id="KW-0663">Pyridoxal phosphate</keyword>
<feature type="non-terminal residue" evidence="5">
    <location>
        <position position="1"/>
    </location>
</feature>
<reference evidence="5" key="1">
    <citation type="journal article" date="2013" name="Environ. Microbiol.">
        <title>Microbiota from the distal guts of lean and obese adolescents exhibit partial functional redundancy besides clear differences in community structure.</title>
        <authorList>
            <person name="Ferrer M."/>
            <person name="Ruiz A."/>
            <person name="Lanza F."/>
            <person name="Haange S.B."/>
            <person name="Oberbach A."/>
            <person name="Till H."/>
            <person name="Bargiela R."/>
            <person name="Campoy C."/>
            <person name="Segura M.T."/>
            <person name="Richter M."/>
            <person name="von Bergen M."/>
            <person name="Seifert J."/>
            <person name="Suarez A."/>
        </authorList>
    </citation>
    <scope>NUCLEOTIDE SEQUENCE</scope>
</reference>
<dbReference type="InterPro" id="IPR029066">
    <property type="entry name" value="PLP-binding_barrel"/>
</dbReference>
<sequence>PDGCQMLGVCKANAYGHGAVRVAQRLQRAGCQWVAVNCYDEAEELRAAGVTMNILLLGPQSANIAVDLATLGVTQAVGSIEYARELNRFLAGTGLRLDAHMKLETGMGRTGFDVHDDSHLDEMIEALSLPHLNFTGVFTHFAVSDENGDPYTQLQFSRFTHAIERMEQATGHHFAIRHCANSGAVINY</sequence>
<dbReference type="AlphaFoldDB" id="K1TT14"/>
<feature type="domain" description="Alanine racemase N-terminal" evidence="4">
    <location>
        <begin position="4"/>
        <end position="187"/>
    </location>
</feature>
<dbReference type="InterPro" id="IPR001608">
    <property type="entry name" value="Ala_racemase_N"/>
</dbReference>
<dbReference type="SUPFAM" id="SSF51419">
    <property type="entry name" value="PLP-binding barrel"/>
    <property type="match status" value="1"/>
</dbReference>
<protein>
    <submittedName>
        <fullName evidence="5">Alanine racemase</fullName>
    </submittedName>
</protein>
<dbReference type="Pfam" id="PF01168">
    <property type="entry name" value="Ala_racemase_N"/>
    <property type="match status" value="1"/>
</dbReference>
<dbReference type="EMBL" id="AJWY01004243">
    <property type="protein sequence ID" value="EKC72933.1"/>
    <property type="molecule type" value="Genomic_DNA"/>
</dbReference>
<dbReference type="PRINTS" id="PR00992">
    <property type="entry name" value="ALARACEMASE"/>
</dbReference>
<dbReference type="PANTHER" id="PTHR30511:SF0">
    <property type="entry name" value="ALANINE RACEMASE, CATABOLIC-RELATED"/>
    <property type="match status" value="1"/>
</dbReference>
<gene>
    <name evidence="5" type="ORF">LEA_06480</name>
</gene>
<dbReference type="GO" id="GO:0030632">
    <property type="term" value="P:D-alanine biosynthetic process"/>
    <property type="evidence" value="ECO:0007669"/>
    <property type="project" value="TreeGrafter"/>
</dbReference>
<dbReference type="GO" id="GO:0030170">
    <property type="term" value="F:pyridoxal phosphate binding"/>
    <property type="evidence" value="ECO:0007669"/>
    <property type="project" value="TreeGrafter"/>
</dbReference>
<name>K1TT14_9ZZZZ</name>
<dbReference type="InterPro" id="IPR020622">
    <property type="entry name" value="Ala_racemase_pyridoxalP-BS"/>
</dbReference>
<dbReference type="Gene3D" id="3.20.20.10">
    <property type="entry name" value="Alanine racemase"/>
    <property type="match status" value="1"/>
</dbReference>
<evidence type="ECO:0000256" key="3">
    <source>
        <dbReference type="ARBA" id="ARBA00023235"/>
    </source>
</evidence>
<dbReference type="InterPro" id="IPR000821">
    <property type="entry name" value="Ala_racemase"/>
</dbReference>
<proteinExistence type="predicted"/>
<dbReference type="GO" id="GO:0008784">
    <property type="term" value="F:alanine racemase activity"/>
    <property type="evidence" value="ECO:0007669"/>
    <property type="project" value="InterPro"/>
</dbReference>
<dbReference type="PANTHER" id="PTHR30511">
    <property type="entry name" value="ALANINE RACEMASE"/>
    <property type="match status" value="1"/>
</dbReference>
<dbReference type="PROSITE" id="PS00395">
    <property type="entry name" value="ALANINE_RACEMASE"/>
    <property type="match status" value="1"/>
</dbReference>
<evidence type="ECO:0000259" key="4">
    <source>
        <dbReference type="Pfam" id="PF01168"/>
    </source>
</evidence>
<keyword evidence="3" id="KW-0413">Isomerase</keyword>
<evidence type="ECO:0000313" key="5">
    <source>
        <dbReference type="EMBL" id="EKC72933.1"/>
    </source>
</evidence>
<organism evidence="5">
    <name type="scientific">human gut metagenome</name>
    <dbReference type="NCBI Taxonomy" id="408170"/>
    <lineage>
        <taxon>unclassified sequences</taxon>
        <taxon>metagenomes</taxon>
        <taxon>organismal metagenomes</taxon>
    </lineage>
</organism>
<comment type="cofactor">
    <cofactor evidence="1">
        <name>pyridoxal 5'-phosphate</name>
        <dbReference type="ChEBI" id="CHEBI:597326"/>
    </cofactor>
</comment>
<comment type="caution">
    <text evidence="5">The sequence shown here is derived from an EMBL/GenBank/DDBJ whole genome shotgun (WGS) entry which is preliminary data.</text>
</comment>